<comment type="caution">
    <text evidence="12">The sequence shown here is derived from an EMBL/GenBank/DDBJ whole genome shotgun (WGS) entry which is preliminary data.</text>
</comment>
<evidence type="ECO:0000313" key="12">
    <source>
        <dbReference type="EMBL" id="GEP08986.1"/>
    </source>
</evidence>
<feature type="binding site" evidence="9">
    <location>
        <position position="97"/>
    </location>
    <ligand>
        <name>Mg(2+)</name>
        <dbReference type="ChEBI" id="CHEBI:18420"/>
        <label>1</label>
    </ligand>
</feature>
<feature type="binding site" evidence="9">
    <location>
        <position position="146"/>
    </location>
    <ligand>
        <name>Mg(2+)</name>
        <dbReference type="ChEBI" id="CHEBI:18420"/>
        <label>1</label>
    </ligand>
</feature>
<feature type="domain" description="Nudix hydrolase" evidence="11">
    <location>
        <begin position="37"/>
        <end position="175"/>
    </location>
</feature>
<feature type="binding site" evidence="9">
    <location>
        <position position="93"/>
    </location>
    <ligand>
        <name>Mg(2+)</name>
        <dbReference type="ChEBI" id="CHEBI:18420"/>
        <label>1</label>
    </ligand>
</feature>
<dbReference type="GO" id="GO:0006753">
    <property type="term" value="P:nucleoside phosphate metabolic process"/>
    <property type="evidence" value="ECO:0007669"/>
    <property type="project" value="TreeGrafter"/>
</dbReference>
<keyword evidence="6" id="KW-0378">Hydrolase</keyword>
<dbReference type="GO" id="GO:0019693">
    <property type="term" value="P:ribose phosphate metabolic process"/>
    <property type="evidence" value="ECO:0007669"/>
    <property type="project" value="TreeGrafter"/>
</dbReference>
<evidence type="ECO:0000313" key="13">
    <source>
        <dbReference type="Proteomes" id="UP000321750"/>
    </source>
</evidence>
<dbReference type="NCBIfam" id="TIGR00052">
    <property type="entry name" value="nudix-type nucleoside diphosphatase, YffH/AdpP family"/>
    <property type="match status" value="1"/>
</dbReference>
<dbReference type="Gene3D" id="3.90.79.10">
    <property type="entry name" value="Nucleoside Triphosphate Pyrophosphohydrolase"/>
    <property type="match status" value="1"/>
</dbReference>
<dbReference type="GO" id="GO:0005829">
    <property type="term" value="C:cytosol"/>
    <property type="evidence" value="ECO:0007669"/>
    <property type="project" value="TreeGrafter"/>
</dbReference>
<dbReference type="OrthoDB" id="5292471at2"/>
<dbReference type="EMBL" id="BJZV01000003">
    <property type="protein sequence ID" value="GEP08986.1"/>
    <property type="molecule type" value="Genomic_DNA"/>
</dbReference>
<dbReference type="AlphaFoldDB" id="A0A512JGD4"/>
<comment type="similarity">
    <text evidence="3">Belongs to the Nudix hydrolase family. NudK subfamily.</text>
</comment>
<evidence type="ECO:0000256" key="2">
    <source>
        <dbReference type="ARBA" id="ARBA00001946"/>
    </source>
</evidence>
<dbReference type="Proteomes" id="UP000321750">
    <property type="component" value="Unassembled WGS sequence"/>
</dbReference>
<evidence type="ECO:0000256" key="4">
    <source>
        <dbReference type="ARBA" id="ARBA00011738"/>
    </source>
</evidence>
<comment type="catalytic activity">
    <reaction evidence="1">
        <text>GDP-alpha-D-mannose + H2O = alpha-D-mannose 1-phosphate + GMP + 2 H(+)</text>
        <dbReference type="Rhea" id="RHEA:27978"/>
        <dbReference type="ChEBI" id="CHEBI:15377"/>
        <dbReference type="ChEBI" id="CHEBI:15378"/>
        <dbReference type="ChEBI" id="CHEBI:57527"/>
        <dbReference type="ChEBI" id="CHEBI:58115"/>
        <dbReference type="ChEBI" id="CHEBI:58409"/>
    </reaction>
</comment>
<comment type="subunit">
    <text evidence="4">Homodimer.</text>
</comment>
<gene>
    <name evidence="12" type="ORF">MGN01_08310</name>
</gene>
<dbReference type="RefSeq" id="WP_147045327.1">
    <property type="nucleotide sequence ID" value="NZ_BJZV01000003.1"/>
</dbReference>
<dbReference type="InterPro" id="IPR004385">
    <property type="entry name" value="NDP_pyrophosphatase"/>
</dbReference>
<dbReference type="SUPFAM" id="SSF55811">
    <property type="entry name" value="Nudix"/>
    <property type="match status" value="1"/>
</dbReference>
<dbReference type="GO" id="GO:0046872">
    <property type="term" value="F:metal ion binding"/>
    <property type="evidence" value="ECO:0007669"/>
    <property type="project" value="UniProtKB-KW"/>
</dbReference>
<dbReference type="Pfam" id="PF00293">
    <property type="entry name" value="NUDIX"/>
    <property type="match status" value="1"/>
</dbReference>
<evidence type="ECO:0000256" key="10">
    <source>
        <dbReference type="PIRSR" id="PIRSR604385-3"/>
    </source>
</evidence>
<dbReference type="GO" id="GO:0016818">
    <property type="term" value="F:hydrolase activity, acting on acid anhydrides, in phosphorus-containing anhydrides"/>
    <property type="evidence" value="ECO:0007669"/>
    <property type="project" value="InterPro"/>
</dbReference>
<feature type="binding site" evidence="9">
    <location>
        <position position="78"/>
    </location>
    <ligand>
        <name>Mg(2+)</name>
        <dbReference type="ChEBI" id="CHEBI:18420"/>
        <label>1</label>
    </ligand>
</feature>
<name>A0A512JGD4_9HYPH</name>
<evidence type="ECO:0000256" key="3">
    <source>
        <dbReference type="ARBA" id="ARBA00007275"/>
    </source>
</evidence>
<evidence type="ECO:0000256" key="6">
    <source>
        <dbReference type="ARBA" id="ARBA00022801"/>
    </source>
</evidence>
<proteinExistence type="inferred from homology"/>
<keyword evidence="13" id="KW-1185">Reference proteome</keyword>
<dbReference type="PROSITE" id="PS51462">
    <property type="entry name" value="NUDIX"/>
    <property type="match status" value="1"/>
</dbReference>
<protein>
    <recommendedName>
        <fullName evidence="5">GDP-mannose pyrophosphatase</fullName>
    </recommendedName>
    <alternativeName>
        <fullName evidence="7">GDP-mannose hydrolase</fullName>
    </alternativeName>
    <alternativeName>
        <fullName evidence="8">GDPMK</fullName>
    </alternativeName>
</protein>
<evidence type="ECO:0000256" key="9">
    <source>
        <dbReference type="PIRSR" id="PIRSR604385-2"/>
    </source>
</evidence>
<sequence length="201" mass="21918">MAPSIRGTRTVHEGWSTVLVADLTMPDGSRRSREIEDHGRAVCVLPYDPERRVALLIQQFRAPIFYAEGVTDLIEAPAGLLDEADAEEGARREAYEETGLRLRRLEPVASVWSMPGISTERMQLFLGAYDESDRIGEGGGLAEEGEDITVVEMPLSALAAMSDAGEITDLKTLTLILALRLRHADLFGRAGVGRPELITSA</sequence>
<keyword evidence="9" id="KW-0479">Metal-binding</keyword>
<evidence type="ECO:0000256" key="7">
    <source>
        <dbReference type="ARBA" id="ARBA00032162"/>
    </source>
</evidence>
<evidence type="ECO:0000256" key="1">
    <source>
        <dbReference type="ARBA" id="ARBA00000847"/>
    </source>
</evidence>
<organism evidence="12 13">
    <name type="scientific">Methylobacterium gnaphalii</name>
    <dbReference type="NCBI Taxonomy" id="1010610"/>
    <lineage>
        <taxon>Bacteria</taxon>
        <taxon>Pseudomonadati</taxon>
        <taxon>Pseudomonadota</taxon>
        <taxon>Alphaproteobacteria</taxon>
        <taxon>Hyphomicrobiales</taxon>
        <taxon>Methylobacteriaceae</taxon>
        <taxon>Methylobacterium</taxon>
    </lineage>
</organism>
<reference evidence="12 13" key="1">
    <citation type="submission" date="2019-07" db="EMBL/GenBank/DDBJ databases">
        <title>Whole genome shotgun sequence of Methylobacterium gnaphalii NBRC 107716.</title>
        <authorList>
            <person name="Hosoyama A."/>
            <person name="Uohara A."/>
            <person name="Ohji S."/>
            <person name="Ichikawa N."/>
        </authorList>
    </citation>
    <scope>NUCLEOTIDE SEQUENCE [LARGE SCALE GENOMIC DNA]</scope>
    <source>
        <strain evidence="12 13">NBRC 107716</strain>
    </source>
</reference>
<comment type="cofactor">
    <cofactor evidence="2 9">
        <name>Mg(2+)</name>
        <dbReference type="ChEBI" id="CHEBI:18420"/>
    </cofactor>
</comment>
<evidence type="ECO:0000259" key="11">
    <source>
        <dbReference type="PROSITE" id="PS51462"/>
    </source>
</evidence>
<evidence type="ECO:0000256" key="5">
    <source>
        <dbReference type="ARBA" id="ARBA00016377"/>
    </source>
</evidence>
<feature type="short sequence motif" description="Nudix box" evidence="10">
    <location>
        <begin position="79"/>
        <end position="100"/>
    </location>
</feature>
<dbReference type="PANTHER" id="PTHR11839">
    <property type="entry name" value="UDP/ADP-SUGAR PYROPHOSPHATASE"/>
    <property type="match status" value="1"/>
</dbReference>
<dbReference type="CDD" id="cd24157">
    <property type="entry name" value="NUDIX_GDPMK"/>
    <property type="match status" value="1"/>
</dbReference>
<evidence type="ECO:0000256" key="8">
    <source>
        <dbReference type="ARBA" id="ARBA00032272"/>
    </source>
</evidence>
<keyword evidence="9" id="KW-0460">Magnesium</keyword>
<accession>A0A512JGD4</accession>
<dbReference type="PANTHER" id="PTHR11839:SF18">
    <property type="entry name" value="NUDIX HYDROLASE DOMAIN-CONTAINING PROTEIN"/>
    <property type="match status" value="1"/>
</dbReference>
<dbReference type="InterPro" id="IPR000086">
    <property type="entry name" value="NUDIX_hydrolase_dom"/>
</dbReference>
<dbReference type="InterPro" id="IPR015797">
    <property type="entry name" value="NUDIX_hydrolase-like_dom_sf"/>
</dbReference>